<reference evidence="2" key="1">
    <citation type="journal article" date="2023" name="Plant J.">
        <title>Genome sequences and population genomics provide insights into the demographic history, inbreeding, and mutation load of two 'living fossil' tree species of Dipteronia.</title>
        <authorList>
            <person name="Feng Y."/>
            <person name="Comes H.P."/>
            <person name="Chen J."/>
            <person name="Zhu S."/>
            <person name="Lu R."/>
            <person name="Zhang X."/>
            <person name="Li P."/>
            <person name="Qiu J."/>
            <person name="Olsen K.M."/>
            <person name="Qiu Y."/>
        </authorList>
    </citation>
    <scope>NUCLEOTIDE SEQUENCE</scope>
    <source>
        <strain evidence="2">KIB01</strain>
    </source>
</reference>
<protein>
    <submittedName>
        <fullName evidence="2">Uncharacterized protein</fullName>
    </submittedName>
</protein>
<comment type="caution">
    <text evidence="2">The sequence shown here is derived from an EMBL/GenBank/DDBJ whole genome shotgun (WGS) entry which is preliminary data.</text>
</comment>
<name>A0AAE0CLV6_9ROSI</name>
<organism evidence="2 3">
    <name type="scientific">Dipteronia dyeriana</name>
    <dbReference type="NCBI Taxonomy" id="168575"/>
    <lineage>
        <taxon>Eukaryota</taxon>
        <taxon>Viridiplantae</taxon>
        <taxon>Streptophyta</taxon>
        <taxon>Embryophyta</taxon>
        <taxon>Tracheophyta</taxon>
        <taxon>Spermatophyta</taxon>
        <taxon>Magnoliopsida</taxon>
        <taxon>eudicotyledons</taxon>
        <taxon>Gunneridae</taxon>
        <taxon>Pentapetalae</taxon>
        <taxon>rosids</taxon>
        <taxon>malvids</taxon>
        <taxon>Sapindales</taxon>
        <taxon>Sapindaceae</taxon>
        <taxon>Hippocastanoideae</taxon>
        <taxon>Acereae</taxon>
        <taxon>Dipteronia</taxon>
    </lineage>
</organism>
<evidence type="ECO:0000313" key="2">
    <source>
        <dbReference type="EMBL" id="KAK2655348.1"/>
    </source>
</evidence>
<dbReference type="AlphaFoldDB" id="A0AAE0CLV6"/>
<evidence type="ECO:0000313" key="3">
    <source>
        <dbReference type="Proteomes" id="UP001280121"/>
    </source>
</evidence>
<accession>A0AAE0CLV6</accession>
<gene>
    <name evidence="2" type="ORF">Ddye_008400</name>
</gene>
<feature type="region of interest" description="Disordered" evidence="1">
    <location>
        <begin position="226"/>
        <end position="266"/>
    </location>
</feature>
<dbReference type="PANTHER" id="PTHR21320:SF3">
    <property type="entry name" value="CYTOCHROME C OXIDASE ASSEMBLY PROTEIN COX11, MITOCHONDRIAL-RELATED"/>
    <property type="match status" value="1"/>
</dbReference>
<feature type="compositionally biased region" description="Basic and acidic residues" evidence="1">
    <location>
        <begin position="227"/>
        <end position="239"/>
    </location>
</feature>
<dbReference type="PANTHER" id="PTHR21320">
    <property type="entry name" value="CYTOCHROME C OXIDASE ASSEMBLY PROTEIN COX11-RELATED"/>
    <property type="match status" value="1"/>
</dbReference>
<keyword evidence="3" id="KW-1185">Reference proteome</keyword>
<dbReference type="EMBL" id="JANJYI010000003">
    <property type="protein sequence ID" value="KAK2655348.1"/>
    <property type="molecule type" value="Genomic_DNA"/>
</dbReference>
<feature type="compositionally biased region" description="Polar residues" evidence="1">
    <location>
        <begin position="252"/>
        <end position="266"/>
    </location>
</feature>
<evidence type="ECO:0000256" key="1">
    <source>
        <dbReference type="SAM" id="MobiDB-lite"/>
    </source>
</evidence>
<sequence length="359" mass="40852">MSASKQSERCLVVSIRLRIAIKRYHRDRKDPHMKRKALRLSESSNEIKGKNLMLTELTSKELFEDPLKSIDQSKRWKIKSSYRDIDLTYRDDETIAYVAFRMPVVYSACFRVLREDHSLKHSSNCDKTIECSGSLKMERESWSLDEIKFRTLKKQHAKRNPEDLEIDYGGWGRIIFPLVRRGRQLEVDVCQSTKQDGSSGSFEHMVLTHTAVAHLRIINCRRRRHLEKTEKSEKKKSDADSAFEGDDEDQKLISSRLPNRGATSVYPSSVEIAPQVEEGVSILHDIPFEPTEVVEVQPTLQEAGNVHDATKEETEQIGTEAASRDAGVGVQSDLAQVGAPVEVAHVMVDERVVDEFTKG</sequence>
<proteinExistence type="predicted"/>
<dbReference type="Proteomes" id="UP001280121">
    <property type="component" value="Unassembled WGS sequence"/>
</dbReference>